<dbReference type="Gene3D" id="3.40.50.280">
    <property type="entry name" value="Cobalamin-binding domain"/>
    <property type="match status" value="1"/>
</dbReference>
<feature type="binding site" evidence="17 19">
    <location>
        <position position="334"/>
    </location>
    <ligand>
        <name>Zn(2+)</name>
        <dbReference type="ChEBI" id="CHEBI:29105"/>
    </ligand>
</feature>
<keyword evidence="10 16" id="KW-0949">S-adenosyl-L-methionine</keyword>
<dbReference type="SUPFAM" id="SSF82282">
    <property type="entry name" value="Homocysteine S-methyltransferase"/>
    <property type="match status" value="1"/>
</dbReference>
<feature type="binding site" evidence="18">
    <location>
        <position position="1001"/>
    </location>
    <ligand>
        <name>S-adenosyl-L-methionine</name>
        <dbReference type="ChEBI" id="CHEBI:59789"/>
    </ligand>
</feature>
<feature type="binding site" evidence="18">
    <location>
        <position position="912"/>
    </location>
    <ligand>
        <name>methylcob(III)alamin</name>
        <dbReference type="ChEBI" id="CHEBI:28115"/>
    </ligand>
</feature>
<evidence type="ECO:0000256" key="18">
    <source>
        <dbReference type="PIRSR" id="PIRSR000381-2"/>
    </source>
</evidence>
<dbReference type="GO" id="GO:0008705">
    <property type="term" value="F:methionine synthase activity"/>
    <property type="evidence" value="ECO:0007669"/>
    <property type="project" value="UniProtKB-UniRule"/>
</dbReference>
<reference evidence="26" key="1">
    <citation type="submission" date="2019-03" db="EMBL/GenBank/DDBJ databases">
        <title>Long read genome sequence of the mycoparasitic Pythium oligandrum ATCC 38472 isolated from sugarbeet rhizosphere.</title>
        <authorList>
            <person name="Gaulin E."/>
        </authorList>
    </citation>
    <scope>NUCLEOTIDE SEQUENCE</scope>
    <source>
        <strain evidence="26">ATCC 38472_TT</strain>
    </source>
</reference>
<feature type="domain" description="B12-binding" evidence="24">
    <location>
        <begin position="795"/>
        <end position="933"/>
    </location>
</feature>
<dbReference type="Pfam" id="PF02310">
    <property type="entry name" value="B12-binding"/>
    <property type="match status" value="1"/>
</dbReference>
<dbReference type="Gene3D" id="1.10.1240.10">
    <property type="entry name" value="Methionine synthase domain"/>
    <property type="match status" value="1"/>
</dbReference>
<dbReference type="Pfam" id="PF02965">
    <property type="entry name" value="Met_synt_B12"/>
    <property type="match status" value="1"/>
</dbReference>
<evidence type="ECO:0000256" key="1">
    <source>
        <dbReference type="ARBA" id="ARBA00001947"/>
    </source>
</evidence>
<dbReference type="GO" id="GO:0046653">
    <property type="term" value="P:tetrahydrofolate metabolic process"/>
    <property type="evidence" value="ECO:0007669"/>
    <property type="project" value="TreeGrafter"/>
</dbReference>
<evidence type="ECO:0000256" key="12">
    <source>
        <dbReference type="ARBA" id="ARBA00022737"/>
    </source>
</evidence>
<dbReference type="PROSITE" id="PS50970">
    <property type="entry name" value="HCY"/>
    <property type="match status" value="1"/>
</dbReference>
<dbReference type="Gene3D" id="3.20.20.20">
    <property type="entry name" value="Dihydropteroate synthase-like"/>
    <property type="match status" value="1"/>
</dbReference>
<evidence type="ECO:0000256" key="7">
    <source>
        <dbReference type="ARBA" id="ARBA00022605"/>
    </source>
</evidence>
<dbReference type="InterPro" id="IPR000489">
    <property type="entry name" value="Pterin-binding_dom"/>
</dbReference>
<organism evidence="26 27">
    <name type="scientific">Pythium oligandrum</name>
    <name type="common">Mycoparasitic fungus</name>
    <dbReference type="NCBI Taxonomy" id="41045"/>
    <lineage>
        <taxon>Eukaryota</taxon>
        <taxon>Sar</taxon>
        <taxon>Stramenopiles</taxon>
        <taxon>Oomycota</taxon>
        <taxon>Peronosporomycetes</taxon>
        <taxon>Pythiales</taxon>
        <taxon>Pythiaceae</taxon>
        <taxon>Pythium</taxon>
    </lineage>
</organism>
<dbReference type="InterPro" id="IPR011822">
    <property type="entry name" value="MetH"/>
</dbReference>
<evidence type="ECO:0000259" key="21">
    <source>
        <dbReference type="PROSITE" id="PS50970"/>
    </source>
</evidence>
<dbReference type="PROSITE" id="PS50974">
    <property type="entry name" value="ADOMET_ACTIVATION"/>
    <property type="match status" value="1"/>
</dbReference>
<feature type="binding site" description="axial binding residue" evidence="17">
    <location>
        <position position="808"/>
    </location>
    <ligand>
        <name>methylcob(III)alamin</name>
        <dbReference type="ChEBI" id="CHEBI:28115"/>
    </ligand>
    <ligandPart>
        <name>Co</name>
        <dbReference type="ChEBI" id="CHEBI:27638"/>
    </ligandPart>
</feature>
<evidence type="ECO:0000256" key="4">
    <source>
        <dbReference type="ARBA" id="ARBA00010398"/>
    </source>
</evidence>
<keyword evidence="6 16" id="KW-0489">Methyltransferase</keyword>
<dbReference type="GO" id="GO:0032259">
    <property type="term" value="P:methylation"/>
    <property type="evidence" value="ECO:0007669"/>
    <property type="project" value="UniProtKB-KW"/>
</dbReference>
<accession>A0A8K1C6F4</accession>
<dbReference type="Proteomes" id="UP000794436">
    <property type="component" value="Unassembled WGS sequence"/>
</dbReference>
<comment type="cofactor">
    <cofactor evidence="1 16 19">
        <name>Zn(2+)</name>
        <dbReference type="ChEBI" id="CHEBI:29105"/>
    </cofactor>
</comment>
<keyword evidence="9 16" id="KW-0808">Transferase</keyword>
<dbReference type="InterPro" id="IPR036589">
    <property type="entry name" value="HCY_dom_sf"/>
</dbReference>
<dbReference type="Gene3D" id="3.20.20.330">
    <property type="entry name" value="Homocysteine-binding-like domain"/>
    <property type="match status" value="1"/>
</dbReference>
<evidence type="ECO:0000256" key="8">
    <source>
        <dbReference type="ARBA" id="ARBA00022628"/>
    </source>
</evidence>
<keyword evidence="20" id="KW-0175">Coiled coil</keyword>
<evidence type="ECO:0000256" key="9">
    <source>
        <dbReference type="ARBA" id="ARBA00022679"/>
    </source>
</evidence>
<dbReference type="SUPFAM" id="SSF52242">
    <property type="entry name" value="Cobalamin (vitamin B12)-binding domain"/>
    <property type="match status" value="1"/>
</dbReference>
<evidence type="ECO:0000259" key="24">
    <source>
        <dbReference type="PROSITE" id="PS51332"/>
    </source>
</evidence>
<dbReference type="PANTHER" id="PTHR45833">
    <property type="entry name" value="METHIONINE SYNTHASE"/>
    <property type="match status" value="1"/>
</dbReference>
<comment type="similarity">
    <text evidence="4">Belongs to the vitamin-B12 dependent methionine synthase family.</text>
</comment>
<comment type="pathway">
    <text evidence="3 16">Amino-acid biosynthesis; L-methionine biosynthesis via de novo pathway; L-methionine from L-homocysteine (MetH route): step 1/1.</text>
</comment>
<dbReference type="PROSITE" id="PS51332">
    <property type="entry name" value="B12_BINDING"/>
    <property type="match status" value="1"/>
</dbReference>
<comment type="domain">
    <text evidence="16">Modular enzyme with four functionally distinct domains. The isolated Hcy-binding domain catalyzes methyl transfer from free methylcobalamin to homocysteine. The Hcy-binding domain in association with the pterin-binding domain catalyzes the methylation of cob(I)alamin by methyltetrahydrofolate and the methylation of homocysteine. The B12-binding domain binds the cofactor. The AdoMet activation domain binds S-adenosyl-L-methionine. Under aerobic conditions cob(I)alamin can be converted to inactive cob(II)alamin. Reductive methylation by S-adenosyl-L-methionine and flavodoxin regenerates methylcobalamin.</text>
</comment>
<evidence type="ECO:0000256" key="2">
    <source>
        <dbReference type="ARBA" id="ARBA00001956"/>
    </source>
</evidence>
<evidence type="ECO:0000256" key="15">
    <source>
        <dbReference type="ARBA" id="ARBA00023285"/>
    </source>
</evidence>
<dbReference type="PANTHER" id="PTHR45833:SF1">
    <property type="entry name" value="METHIONINE SYNTHASE"/>
    <property type="match status" value="1"/>
</dbReference>
<dbReference type="InterPro" id="IPR050554">
    <property type="entry name" value="Met_Synthase/Corrinoid"/>
</dbReference>
<dbReference type="GO" id="GO:0008270">
    <property type="term" value="F:zinc ion binding"/>
    <property type="evidence" value="ECO:0007669"/>
    <property type="project" value="UniProtKB-UniRule"/>
</dbReference>
<evidence type="ECO:0000256" key="6">
    <source>
        <dbReference type="ARBA" id="ARBA00022603"/>
    </source>
</evidence>
<feature type="domain" description="Hcy-binding" evidence="21">
    <location>
        <begin position="27"/>
        <end position="348"/>
    </location>
</feature>
<dbReference type="Gene3D" id="3.10.196.10">
    <property type="entry name" value="Vitamin B12-dependent methionine synthase, activation domain"/>
    <property type="match status" value="1"/>
</dbReference>
<keyword evidence="15 16" id="KW-0170">Cobalt</keyword>
<evidence type="ECO:0000256" key="17">
    <source>
        <dbReference type="PIRSR" id="PIRSR000381-1"/>
    </source>
</evidence>
<evidence type="ECO:0000256" key="20">
    <source>
        <dbReference type="SAM" id="Coils"/>
    </source>
</evidence>
<feature type="binding site" evidence="18">
    <location>
        <position position="725"/>
    </location>
    <ligand>
        <name>methylcob(III)alamin</name>
        <dbReference type="ChEBI" id="CHEBI:28115"/>
    </ligand>
</feature>
<evidence type="ECO:0000259" key="23">
    <source>
        <dbReference type="PROSITE" id="PS50974"/>
    </source>
</evidence>
<keyword evidence="27" id="KW-1185">Reference proteome</keyword>
<dbReference type="Pfam" id="PF02607">
    <property type="entry name" value="B12-binding_2"/>
    <property type="match status" value="1"/>
</dbReference>
<evidence type="ECO:0000313" key="26">
    <source>
        <dbReference type="EMBL" id="TMW57200.1"/>
    </source>
</evidence>
<dbReference type="EMBL" id="SPLM01000144">
    <property type="protein sequence ID" value="TMW57200.1"/>
    <property type="molecule type" value="Genomic_DNA"/>
</dbReference>
<dbReference type="SUPFAM" id="SSF51717">
    <property type="entry name" value="Dihydropteroate synthetase-like"/>
    <property type="match status" value="1"/>
</dbReference>
<dbReference type="CDD" id="cd02069">
    <property type="entry name" value="methionine_synthase_B12_BD"/>
    <property type="match status" value="1"/>
</dbReference>
<comment type="catalytic activity">
    <reaction evidence="16">
        <text>(6S)-5-methyl-5,6,7,8-tetrahydrofolate + L-homocysteine = (6S)-5,6,7,8-tetrahydrofolate + L-methionine</text>
        <dbReference type="Rhea" id="RHEA:11172"/>
        <dbReference type="ChEBI" id="CHEBI:18608"/>
        <dbReference type="ChEBI" id="CHEBI:57453"/>
        <dbReference type="ChEBI" id="CHEBI:57844"/>
        <dbReference type="ChEBI" id="CHEBI:58199"/>
        <dbReference type="EC" id="2.1.1.13"/>
    </reaction>
</comment>
<dbReference type="SUPFAM" id="SSF56507">
    <property type="entry name" value="Methionine synthase activation domain-like"/>
    <property type="match status" value="1"/>
</dbReference>
<proteinExistence type="inferred from homology"/>
<gene>
    <name evidence="26" type="ORF">Poli38472_003125</name>
</gene>
<feature type="binding site" evidence="17 19">
    <location>
        <position position="333"/>
    </location>
    <ligand>
        <name>Zn(2+)</name>
        <dbReference type="ChEBI" id="CHEBI:29105"/>
    </ligand>
</feature>
<feature type="coiled-coil region" evidence="20">
    <location>
        <begin position="923"/>
        <end position="953"/>
    </location>
</feature>
<dbReference type="InterPro" id="IPR033706">
    <property type="entry name" value="Met_synthase_B12-bd"/>
</dbReference>
<feature type="binding site" evidence="18">
    <location>
        <position position="853"/>
    </location>
    <ligand>
        <name>methylcob(III)alamin</name>
        <dbReference type="ChEBI" id="CHEBI:28115"/>
    </ligand>
</feature>
<dbReference type="UniPathway" id="UPA00051">
    <property type="reaction ID" value="UER00081"/>
</dbReference>
<sequence>MSARAEVTPMETAMLQQPFVRGETDIFAYLTALMKQRILIFDGGMGTMIQQHKLTEEDFRGERFKDFPMLVKGNNDLLSITRPDIIKDIHREYMEVGLAQLIGTNTFSGTTIAQADYKMEHLVYELNYESAKIAREVADEVTAKDPLKPRFVAGSIGPTNRTLSISPNVEDPGFRNVTFDELVAAYYQQVEGLVDGGSDILLVETIFDTLNAKAAVYAIDQYQENTGRRLPLFISGTIVDMSGRTLSGQTTEAFYVSLRHSKPFCIGLNCALGANQMKPFLQRLSNVAECFVSVYANAGLPNAMGGYDDSPQLMADHCEEFCKDYLINMMGGCCGTTPKHIRAMAEMTMNYTARPLPPLKDPFMWLSGLEDLVVTKERFSFLNIGERCNISGSIRFKKLILKGDYGTAMDIARQQVEDGAMVIDVNVDDGMLDGVAAMERFLNIAVTEPDVSKVPFMIDSSKFHIVEAGLKCVQGKCIVNSISLKVGEELFCEHARIVKRHGAAVVVMAFDEEGQAATEEEKIRICKRSYDILVEKVGFPPEDIIFDPNILTIATGMEEHNNYGVDFINATRRIKEVCPYAKISGGVSNLSFGFRGVNVIREAIHSVFLYHAVAAGMDMGIVNAGMLEVYDDIPKDLLKLVEDVVLNRHDGATEALLDRSLIEKEKLEAAKKGGVDPNAGIQQEWRTKPIGERLTHALVKGISEFIDQDVEEMRKACARPLDVIEGPLMDGMNVVGDLFGSGKMFLPQVIKSARVMKKAVAYLLPFMEEEKAKSRLAAAANGEVLEEEDDDSQYAGKVLMATVKGDVHDIGKNIVGVVLGCNNYKIIDMGVMVPCEDILRVAKEEKVDIIGLSGLITPSLDEMVHVAREMNKAGLKIPLMVGGATTSKMHAAVKIAPHYSTADHPVIHVLDASRSVVVVGNLLREDEEREDFVEDLLEEYEELREEYYASLDDIKMISFADAKKKAFQIDFENNPPFQKVNRLGTHLIEHLDLEKLVPFIDWNPFFQTWELRGRYPNRGYPKIFDDESVGEEARKVFDEGQKLLKEIISKKLMHVKGVSGIFPAYREGEDVIVCDPSNPDTPVSKFCMLRQQAEKETSDPYMSLADFVAPRRAGTYDYIGGFAVGVFGVEELAAKFESEHDDFNKIMSQAIGDRLAEAFAEYIHREMRVNDWGYAAEEVLDKEDLLKVKYDGIRPAPGYPSQPDHTEKRVLWELLKAEELAGLTLTDSYMMLPGSAVSALCFAHPESQYFAVGKVSKEQVVEYAERKNQTIEETEKWLAPILGYDRK</sequence>
<evidence type="ECO:0000313" key="27">
    <source>
        <dbReference type="Proteomes" id="UP000794436"/>
    </source>
</evidence>
<feature type="binding site" evidence="18">
    <location>
        <begin position="805"/>
        <end position="809"/>
    </location>
    <ligand>
        <name>methylcob(III)alamin</name>
        <dbReference type="ChEBI" id="CHEBI:28115"/>
    </ligand>
</feature>
<keyword evidence="7 16" id="KW-0028">Amino-acid biosynthesis</keyword>
<name>A0A8K1C6F4_PYTOL</name>
<evidence type="ECO:0000256" key="13">
    <source>
        <dbReference type="ARBA" id="ARBA00022833"/>
    </source>
</evidence>
<evidence type="ECO:0000256" key="10">
    <source>
        <dbReference type="ARBA" id="ARBA00022691"/>
    </source>
</evidence>
<keyword evidence="8 16" id="KW-0846">Cobalamin</keyword>
<feature type="binding site" evidence="17 19">
    <location>
        <position position="270"/>
    </location>
    <ligand>
        <name>Zn(2+)</name>
        <dbReference type="ChEBI" id="CHEBI:29105"/>
    </ligand>
</feature>
<feature type="binding site" evidence="18">
    <location>
        <begin position="1249"/>
        <end position="1250"/>
    </location>
    <ligand>
        <name>S-adenosyl-L-methionine</name>
        <dbReference type="ChEBI" id="CHEBI:59789"/>
    </ligand>
</feature>
<dbReference type="EC" id="2.1.1.13" evidence="5 16"/>
<feature type="domain" description="Pterin-binding" evidence="22">
    <location>
        <begin position="381"/>
        <end position="642"/>
    </location>
</feature>
<dbReference type="InterPro" id="IPR006158">
    <property type="entry name" value="Cobalamin-bd"/>
</dbReference>
<comment type="caution">
    <text evidence="26">The sequence shown here is derived from an EMBL/GenBank/DDBJ whole genome shotgun (WGS) entry which is preliminary data.</text>
</comment>
<dbReference type="InterPro" id="IPR036724">
    <property type="entry name" value="Cobalamin-bd_sf"/>
</dbReference>
<keyword evidence="13 16" id="KW-0862">Zinc</keyword>
<evidence type="ECO:0000256" key="14">
    <source>
        <dbReference type="ARBA" id="ARBA00023167"/>
    </source>
</evidence>
<keyword evidence="14 16" id="KW-0486">Methionine biosynthesis</keyword>
<comment type="cofactor">
    <cofactor evidence="2 16 17">
        <name>methylcob(III)alamin</name>
        <dbReference type="ChEBI" id="CHEBI:28115"/>
    </cofactor>
</comment>
<dbReference type="InterPro" id="IPR004223">
    <property type="entry name" value="VitB12-dep_Met_synth_activ_dom"/>
</dbReference>
<dbReference type="Gene3D" id="1.10.288.10">
    <property type="entry name" value="Cobalamin-dependent Methionine Synthase, domain 2"/>
    <property type="match status" value="1"/>
</dbReference>
<dbReference type="FunFam" id="3.40.50.280:FF:000001">
    <property type="entry name" value="Methionine synthase"/>
    <property type="match status" value="1"/>
</dbReference>
<dbReference type="Pfam" id="PF00809">
    <property type="entry name" value="Pterin_bind"/>
    <property type="match status" value="1"/>
</dbReference>
<dbReference type="PIRSF" id="PIRSF000381">
    <property type="entry name" value="MetH"/>
    <property type="match status" value="1"/>
</dbReference>
<dbReference type="InterPro" id="IPR037010">
    <property type="entry name" value="VitB12-dep_Met_synth_activ_sf"/>
</dbReference>
<dbReference type="PROSITE" id="PS51337">
    <property type="entry name" value="B12_BINDING_NTER"/>
    <property type="match status" value="1"/>
</dbReference>
<dbReference type="InterPro" id="IPR011005">
    <property type="entry name" value="Dihydropteroate_synth-like_sf"/>
</dbReference>
<dbReference type="InterPro" id="IPR003759">
    <property type="entry name" value="Cbl-bd_cap"/>
</dbReference>
<dbReference type="SUPFAM" id="SSF47644">
    <property type="entry name" value="Methionine synthase domain"/>
    <property type="match status" value="1"/>
</dbReference>
<evidence type="ECO:0000256" key="16">
    <source>
        <dbReference type="PIRNR" id="PIRNR000381"/>
    </source>
</evidence>
<dbReference type="NCBIfam" id="NF007024">
    <property type="entry name" value="PRK09490.1"/>
    <property type="match status" value="1"/>
</dbReference>
<dbReference type="FunFam" id="3.20.20.330:FF:000001">
    <property type="entry name" value="Methionine synthase"/>
    <property type="match status" value="1"/>
</dbReference>
<feature type="domain" description="B12-binding N-terminal" evidence="25">
    <location>
        <begin position="681"/>
        <end position="775"/>
    </location>
</feature>
<evidence type="ECO:0000256" key="3">
    <source>
        <dbReference type="ARBA" id="ARBA00005178"/>
    </source>
</evidence>
<feature type="domain" description="AdoMet activation" evidence="23">
    <location>
        <begin position="950"/>
        <end position="1287"/>
    </location>
</feature>
<protein>
    <recommendedName>
        <fullName evidence="5 16">Methionine synthase</fullName>
        <ecNumber evidence="5 16">2.1.1.13</ecNumber>
    </recommendedName>
    <alternativeName>
        <fullName evidence="16">5-methyltetrahydrofolate--homocysteine methyltransferase</fullName>
    </alternativeName>
</protein>
<dbReference type="OrthoDB" id="261426at2759"/>
<dbReference type="GO" id="GO:0005829">
    <property type="term" value="C:cytosol"/>
    <property type="evidence" value="ECO:0007669"/>
    <property type="project" value="TreeGrafter"/>
</dbReference>
<keyword evidence="11 16" id="KW-0479">Metal-binding</keyword>
<evidence type="ECO:0000259" key="25">
    <source>
        <dbReference type="PROSITE" id="PS51337"/>
    </source>
</evidence>
<dbReference type="GO" id="GO:0050667">
    <property type="term" value="P:homocysteine metabolic process"/>
    <property type="evidence" value="ECO:0007669"/>
    <property type="project" value="TreeGrafter"/>
</dbReference>
<evidence type="ECO:0000256" key="11">
    <source>
        <dbReference type="ARBA" id="ARBA00022723"/>
    </source>
</evidence>
<dbReference type="PROSITE" id="PS50972">
    <property type="entry name" value="PTERIN_BINDING"/>
    <property type="match status" value="1"/>
</dbReference>
<keyword evidence="12" id="KW-0677">Repeat</keyword>
<feature type="binding site" evidence="18">
    <location>
        <position position="1194"/>
    </location>
    <ligand>
        <name>S-adenosyl-L-methionine</name>
        <dbReference type="ChEBI" id="CHEBI:59789"/>
    </ligand>
</feature>
<dbReference type="CDD" id="cd00740">
    <property type="entry name" value="MeTr"/>
    <property type="match status" value="1"/>
</dbReference>
<dbReference type="FunFam" id="3.20.20.20:FF:000002">
    <property type="entry name" value="Methionine synthase"/>
    <property type="match status" value="1"/>
</dbReference>
<evidence type="ECO:0000259" key="22">
    <source>
        <dbReference type="PROSITE" id="PS50972"/>
    </source>
</evidence>
<dbReference type="Pfam" id="PF02574">
    <property type="entry name" value="S-methyl_trans"/>
    <property type="match status" value="1"/>
</dbReference>
<dbReference type="NCBIfam" id="TIGR02082">
    <property type="entry name" value="metH"/>
    <property type="match status" value="1"/>
</dbReference>
<comment type="function">
    <text evidence="16">Catalyzes the transfer of a methyl group from methyl-cobalamin to homocysteine, yielding enzyme-bound cob(I)alamin and methionine. Subsequently, remethylates the cofactor using methyltetrahydrofolate.</text>
</comment>
<feature type="binding site" evidence="18">
    <location>
        <position position="857"/>
    </location>
    <ligand>
        <name>methylcob(III)alamin</name>
        <dbReference type="ChEBI" id="CHEBI:28115"/>
    </ligand>
</feature>
<dbReference type="SMART" id="SM01018">
    <property type="entry name" value="B12-binding_2"/>
    <property type="match status" value="1"/>
</dbReference>
<dbReference type="InterPro" id="IPR003726">
    <property type="entry name" value="HCY_dom"/>
</dbReference>
<dbReference type="GO" id="GO:0031419">
    <property type="term" value="F:cobalamin binding"/>
    <property type="evidence" value="ECO:0007669"/>
    <property type="project" value="UniProtKB-UniRule"/>
</dbReference>
<evidence type="ECO:0000256" key="19">
    <source>
        <dbReference type="PROSITE-ProRule" id="PRU00333"/>
    </source>
</evidence>
<evidence type="ECO:0000256" key="5">
    <source>
        <dbReference type="ARBA" id="ARBA00012032"/>
    </source>
</evidence>
<dbReference type="InterPro" id="IPR036594">
    <property type="entry name" value="Meth_synthase_dom"/>
</dbReference>
<dbReference type="FunFam" id="1.10.1240.10:FF:000001">
    <property type="entry name" value="Methionine synthase"/>
    <property type="match status" value="1"/>
</dbReference>